<evidence type="ECO:0000313" key="2">
    <source>
        <dbReference type="EMBL" id="CAF4529885.1"/>
    </source>
</evidence>
<name>A0A8S3BKY3_9BILA</name>
<feature type="non-terminal residue" evidence="3">
    <location>
        <position position="23"/>
    </location>
</feature>
<reference evidence="3" key="1">
    <citation type="submission" date="2021-02" db="EMBL/GenBank/DDBJ databases">
        <authorList>
            <person name="Nowell W R."/>
        </authorList>
    </citation>
    <scope>NUCLEOTIDE SEQUENCE</scope>
</reference>
<comment type="caution">
    <text evidence="3">The sequence shown here is derived from an EMBL/GenBank/DDBJ whole genome shotgun (WGS) entry which is preliminary data.</text>
</comment>
<dbReference type="EMBL" id="CAJOBH010142999">
    <property type="protein sequence ID" value="CAF4814114.1"/>
    <property type="molecule type" value="Genomic_DNA"/>
</dbReference>
<organism evidence="3 4">
    <name type="scientific">Rotaria magnacalcarata</name>
    <dbReference type="NCBI Taxonomy" id="392030"/>
    <lineage>
        <taxon>Eukaryota</taxon>
        <taxon>Metazoa</taxon>
        <taxon>Spiralia</taxon>
        <taxon>Gnathifera</taxon>
        <taxon>Rotifera</taxon>
        <taxon>Eurotatoria</taxon>
        <taxon>Bdelloidea</taxon>
        <taxon>Philodinida</taxon>
        <taxon>Philodinidae</taxon>
        <taxon>Rotaria</taxon>
    </lineage>
</organism>
<sequence>MVTNQNENEITHDDNQSEHEEEE</sequence>
<protein>
    <submittedName>
        <fullName evidence="3">Uncharacterized protein</fullName>
    </submittedName>
</protein>
<proteinExistence type="predicted"/>
<feature type="region of interest" description="Disordered" evidence="1">
    <location>
        <begin position="1"/>
        <end position="23"/>
    </location>
</feature>
<dbReference type="EMBL" id="CAJOBH010083806">
    <property type="protein sequence ID" value="CAF4529885.1"/>
    <property type="molecule type" value="Genomic_DNA"/>
</dbReference>
<evidence type="ECO:0000313" key="3">
    <source>
        <dbReference type="EMBL" id="CAF4814114.1"/>
    </source>
</evidence>
<evidence type="ECO:0000256" key="1">
    <source>
        <dbReference type="SAM" id="MobiDB-lite"/>
    </source>
</evidence>
<dbReference type="Proteomes" id="UP000681967">
    <property type="component" value="Unassembled WGS sequence"/>
</dbReference>
<evidence type="ECO:0000313" key="4">
    <source>
        <dbReference type="Proteomes" id="UP000681967"/>
    </source>
</evidence>
<feature type="compositionally biased region" description="Basic and acidic residues" evidence="1">
    <location>
        <begin position="9"/>
        <end position="23"/>
    </location>
</feature>
<gene>
    <name evidence="2" type="ORF">BYL167_LOCUS37257</name>
    <name evidence="3" type="ORF">BYL167_LOCUS48689</name>
</gene>
<accession>A0A8S3BKY3</accession>
<dbReference type="AlphaFoldDB" id="A0A8S3BKY3"/>